<keyword evidence="3" id="KW-1185">Reference proteome</keyword>
<protein>
    <submittedName>
        <fullName evidence="2">Uncharacterized protein</fullName>
    </submittedName>
</protein>
<dbReference type="Proteomes" id="UP000467006">
    <property type="component" value="Chromosome"/>
</dbReference>
<reference evidence="2 3" key="1">
    <citation type="journal article" date="2019" name="Emerg. Microbes Infect.">
        <title>Comprehensive subspecies identification of 175 nontuberculous mycobacteria species based on 7547 genomic profiles.</title>
        <authorList>
            <person name="Matsumoto Y."/>
            <person name="Kinjo T."/>
            <person name="Motooka D."/>
            <person name="Nabeya D."/>
            <person name="Jung N."/>
            <person name="Uechi K."/>
            <person name="Horii T."/>
            <person name="Iida T."/>
            <person name="Fujita J."/>
            <person name="Nakamura S."/>
        </authorList>
    </citation>
    <scope>NUCLEOTIDE SEQUENCE [LARGE SCALE GENOMIC DNA]</scope>
    <source>
        <strain evidence="2 3">JCM 6396</strain>
    </source>
</reference>
<evidence type="ECO:0000313" key="2">
    <source>
        <dbReference type="EMBL" id="BBX15891.1"/>
    </source>
</evidence>
<dbReference type="KEGG" id="mdu:MDUV_07510"/>
<dbReference type="AlphaFoldDB" id="A0A7I7JXH3"/>
<feature type="region of interest" description="Disordered" evidence="1">
    <location>
        <begin position="1"/>
        <end position="27"/>
    </location>
</feature>
<gene>
    <name evidence="2" type="ORF">MDUV_07510</name>
</gene>
<dbReference type="EMBL" id="AP022563">
    <property type="protein sequence ID" value="BBX15891.1"/>
    <property type="molecule type" value="Genomic_DNA"/>
</dbReference>
<accession>A0A7I7JXH3</accession>
<evidence type="ECO:0000256" key="1">
    <source>
        <dbReference type="SAM" id="MobiDB-lite"/>
    </source>
</evidence>
<evidence type="ECO:0000313" key="3">
    <source>
        <dbReference type="Proteomes" id="UP000467006"/>
    </source>
</evidence>
<organism evidence="2 3">
    <name type="scientific">Mycolicibacterium duvalii</name>
    <dbReference type="NCBI Taxonomy" id="39688"/>
    <lineage>
        <taxon>Bacteria</taxon>
        <taxon>Bacillati</taxon>
        <taxon>Actinomycetota</taxon>
        <taxon>Actinomycetes</taxon>
        <taxon>Mycobacteriales</taxon>
        <taxon>Mycobacteriaceae</taxon>
        <taxon>Mycolicibacterium</taxon>
    </lineage>
</organism>
<sequence length="191" mass="19702">MSGMIAPTANSANEDPAASHGDGFSSGCTPSSWTRWKFRALASSRWISSDALAAVSGERPISVKMATSSATSASGCRRNDFFSTTTSDSICSFAVVTDVYSPSAIENAPASSPATPLITTVSALAVAATPAIRAVLLTRPSMAPKVAARNHPPVTSACRWLPTWGSPVGDSGASLDSVMRQSCACALRPNY</sequence>
<proteinExistence type="predicted"/>
<name>A0A7I7JXH3_9MYCO</name>